<dbReference type="EMBL" id="FNCJ01000002">
    <property type="protein sequence ID" value="SDG24588.1"/>
    <property type="molecule type" value="Genomic_DNA"/>
</dbReference>
<dbReference type="GO" id="GO:0008652">
    <property type="term" value="P:amino acid biosynthetic process"/>
    <property type="evidence" value="ECO:0007669"/>
    <property type="project" value="UniProtKB-KW"/>
</dbReference>
<dbReference type="NCBIfam" id="TIGR00034">
    <property type="entry name" value="aroFGH"/>
    <property type="match status" value="1"/>
</dbReference>
<evidence type="ECO:0000313" key="10">
    <source>
        <dbReference type="EMBL" id="SDG24588.1"/>
    </source>
</evidence>
<dbReference type="NCBIfam" id="NF009395">
    <property type="entry name" value="PRK12755.1"/>
    <property type="match status" value="1"/>
</dbReference>
<dbReference type="EC" id="2.5.1.54" evidence="8"/>
<evidence type="ECO:0000256" key="7">
    <source>
        <dbReference type="ARBA" id="ARBA00047508"/>
    </source>
</evidence>
<reference evidence="10 11" key="1">
    <citation type="submission" date="2016-10" db="EMBL/GenBank/DDBJ databases">
        <authorList>
            <person name="de Groot N.N."/>
        </authorList>
    </citation>
    <scope>NUCLEOTIDE SEQUENCE [LARGE SCALE GENOMIC DNA]</scope>
    <source>
        <strain evidence="10 11">LMG 2247</strain>
    </source>
</reference>
<feature type="domain" description="DAHP synthetase I/KDSA" evidence="9">
    <location>
        <begin position="65"/>
        <end position="357"/>
    </location>
</feature>
<dbReference type="UniPathway" id="UPA00053">
    <property type="reaction ID" value="UER00084"/>
</dbReference>
<dbReference type="InterPro" id="IPR006219">
    <property type="entry name" value="DAHP_synth_1"/>
</dbReference>
<dbReference type="GO" id="GO:0003849">
    <property type="term" value="F:3-deoxy-7-phosphoheptulonate synthase activity"/>
    <property type="evidence" value="ECO:0007669"/>
    <property type="project" value="UniProtKB-EC"/>
</dbReference>
<evidence type="ECO:0000256" key="2">
    <source>
        <dbReference type="ARBA" id="ARBA00004688"/>
    </source>
</evidence>
<organism evidence="10 11">
    <name type="scientific">Paraburkholderia phenazinium</name>
    <dbReference type="NCBI Taxonomy" id="60549"/>
    <lineage>
        <taxon>Bacteria</taxon>
        <taxon>Pseudomonadati</taxon>
        <taxon>Pseudomonadota</taxon>
        <taxon>Betaproteobacteria</taxon>
        <taxon>Burkholderiales</taxon>
        <taxon>Burkholderiaceae</taxon>
        <taxon>Paraburkholderia</taxon>
    </lineage>
</organism>
<evidence type="ECO:0000313" key="11">
    <source>
        <dbReference type="Proteomes" id="UP000199706"/>
    </source>
</evidence>
<keyword evidence="6 8" id="KW-0057">Aromatic amino acid biosynthesis</keyword>
<dbReference type="GO" id="GO:0009423">
    <property type="term" value="P:chorismate biosynthetic process"/>
    <property type="evidence" value="ECO:0007669"/>
    <property type="project" value="UniProtKB-UniPathway"/>
</dbReference>
<comment type="pathway">
    <text evidence="2 8">Metabolic intermediate biosynthesis; chorismate biosynthesis; chorismate from D-erythrose 4-phosphate and phosphoenolpyruvate: step 1/7.</text>
</comment>
<evidence type="ECO:0000256" key="8">
    <source>
        <dbReference type="PIRNR" id="PIRNR001361"/>
    </source>
</evidence>
<evidence type="ECO:0000256" key="3">
    <source>
        <dbReference type="ARBA" id="ARBA00007985"/>
    </source>
</evidence>
<dbReference type="InterPro" id="IPR006218">
    <property type="entry name" value="DAHP1/KDSA"/>
</dbReference>
<evidence type="ECO:0000256" key="6">
    <source>
        <dbReference type="ARBA" id="ARBA00023141"/>
    </source>
</evidence>
<comment type="function">
    <text evidence="1 8">Stereospecific condensation of phosphoenolpyruvate (PEP) and D-erythrose-4-phosphate (E4P) giving rise to 3-deoxy-D-arabino-heptulosonate-7-phosphate (DAHP).</text>
</comment>
<protein>
    <recommendedName>
        <fullName evidence="8">Phospho-2-dehydro-3-deoxyheptonate aldolase</fullName>
        <ecNumber evidence="8">2.5.1.54</ecNumber>
    </recommendedName>
</protein>
<dbReference type="NCBIfam" id="NF009396">
    <property type="entry name" value="PRK12756.1"/>
    <property type="match status" value="1"/>
</dbReference>
<accession>A0A1G7SNP4</accession>
<dbReference type="FunFam" id="3.20.20.70:FF:000005">
    <property type="entry name" value="Phospho-2-dehydro-3-deoxyheptonate aldolase"/>
    <property type="match status" value="1"/>
</dbReference>
<dbReference type="GO" id="GO:0009073">
    <property type="term" value="P:aromatic amino acid family biosynthetic process"/>
    <property type="evidence" value="ECO:0007669"/>
    <property type="project" value="UniProtKB-KW"/>
</dbReference>
<dbReference type="SUPFAM" id="SSF51569">
    <property type="entry name" value="Aldolase"/>
    <property type="match status" value="1"/>
</dbReference>
<sequence length="372" mass="40265">MSNIDNPLHDREVGVADATQDTTRIDDVRIGAVRPLISPALLQDDLPVPPDVQALVEQSRAAIAGILHGRDDRLVVVVGPCSIHDHDQALDYARRLKHAADALRDDLLIVMRVYFEKPRTTVGWKGYINDPRLDGSFRINEGLRRARQLLLEISALGLPTATEFLDLLSPQYIADLVAWGAIGARTTESQSHRQLASGLSCPIGFKNGTDGGVQIASDAIVAARASHAFMGMTKMGMAAIFETRGNDDAHVILRGGKKGPNYDAASVEASCEVLRAAGLREQVMVDCSHANSGKSHLRQIDVAQDIAQQLAQGEQRIIGVMIESNLEEGRQDLKPGVPLRCGVSITDACLSWAQTEPVLDTLAQAARARRAR</sequence>
<proteinExistence type="inferred from homology"/>
<dbReference type="RefSeq" id="WP_090682764.1">
    <property type="nucleotide sequence ID" value="NZ_CADERL010000002.1"/>
</dbReference>
<dbReference type="Pfam" id="PF00793">
    <property type="entry name" value="DAHP_synth_1"/>
    <property type="match status" value="1"/>
</dbReference>
<evidence type="ECO:0000256" key="5">
    <source>
        <dbReference type="ARBA" id="ARBA00022679"/>
    </source>
</evidence>
<dbReference type="InterPro" id="IPR013785">
    <property type="entry name" value="Aldolase_TIM"/>
</dbReference>
<keyword evidence="4 8" id="KW-0028">Amino-acid biosynthesis</keyword>
<name>A0A1G7SNP4_9BURK</name>
<comment type="catalytic activity">
    <reaction evidence="7 8">
        <text>D-erythrose 4-phosphate + phosphoenolpyruvate + H2O = 7-phospho-2-dehydro-3-deoxy-D-arabino-heptonate + phosphate</text>
        <dbReference type="Rhea" id="RHEA:14717"/>
        <dbReference type="ChEBI" id="CHEBI:15377"/>
        <dbReference type="ChEBI" id="CHEBI:16897"/>
        <dbReference type="ChEBI" id="CHEBI:43474"/>
        <dbReference type="ChEBI" id="CHEBI:58394"/>
        <dbReference type="ChEBI" id="CHEBI:58702"/>
        <dbReference type="EC" id="2.5.1.54"/>
    </reaction>
</comment>
<evidence type="ECO:0000259" key="9">
    <source>
        <dbReference type="Pfam" id="PF00793"/>
    </source>
</evidence>
<dbReference type="Gene3D" id="3.20.20.70">
    <property type="entry name" value="Aldolase class I"/>
    <property type="match status" value="1"/>
</dbReference>
<dbReference type="GO" id="GO:0042802">
    <property type="term" value="F:identical protein binding"/>
    <property type="evidence" value="ECO:0007669"/>
    <property type="project" value="UniProtKB-ARBA"/>
</dbReference>
<dbReference type="PIRSF" id="PIRSF001361">
    <property type="entry name" value="DAHP_synthase"/>
    <property type="match status" value="1"/>
</dbReference>
<evidence type="ECO:0000256" key="1">
    <source>
        <dbReference type="ARBA" id="ARBA00003726"/>
    </source>
</evidence>
<dbReference type="AlphaFoldDB" id="A0A1G7SNP4"/>
<dbReference type="PANTHER" id="PTHR21225">
    <property type="entry name" value="PHOSPHO-2-DEHYDRO-3-DEOXYHEPTONATE ALDOLASE DAHP SYNTHETASE"/>
    <property type="match status" value="1"/>
</dbReference>
<dbReference type="OrthoDB" id="9807331at2"/>
<dbReference type="PANTHER" id="PTHR21225:SF12">
    <property type="entry name" value="PHOSPHO-2-DEHYDRO-3-DEOXYHEPTONATE ALDOLASE, TYROSINE-INHIBITED"/>
    <property type="match status" value="1"/>
</dbReference>
<evidence type="ECO:0000256" key="4">
    <source>
        <dbReference type="ARBA" id="ARBA00022605"/>
    </source>
</evidence>
<comment type="similarity">
    <text evidence="3 8">Belongs to the class-I DAHP synthase family.</text>
</comment>
<dbReference type="GO" id="GO:0005737">
    <property type="term" value="C:cytoplasm"/>
    <property type="evidence" value="ECO:0007669"/>
    <property type="project" value="TreeGrafter"/>
</dbReference>
<gene>
    <name evidence="10" type="ORF">SAMN05216466_102594</name>
</gene>
<dbReference type="Proteomes" id="UP000199706">
    <property type="component" value="Unassembled WGS sequence"/>
</dbReference>
<keyword evidence="5 8" id="KW-0808">Transferase</keyword>